<feature type="compositionally biased region" description="Basic and acidic residues" evidence="4">
    <location>
        <begin position="550"/>
        <end position="560"/>
    </location>
</feature>
<dbReference type="PANTHER" id="PTHR31001:SF84">
    <property type="entry name" value="FUNGAL SPECIFIC TRANSCRIPTION FACTOR"/>
    <property type="match status" value="1"/>
</dbReference>
<feature type="compositionally biased region" description="Low complexity" evidence="4">
    <location>
        <begin position="665"/>
        <end position="681"/>
    </location>
</feature>
<dbReference type="CDD" id="cd00067">
    <property type="entry name" value="GAL4"/>
    <property type="match status" value="1"/>
</dbReference>
<dbReference type="GO" id="GO:0006351">
    <property type="term" value="P:DNA-templated transcription"/>
    <property type="evidence" value="ECO:0007669"/>
    <property type="project" value="InterPro"/>
</dbReference>
<dbReference type="Pfam" id="PF04082">
    <property type="entry name" value="Fungal_trans"/>
    <property type="match status" value="1"/>
</dbReference>
<feature type="domain" description="Zn(2)-C6 fungal-type" evidence="5">
    <location>
        <begin position="24"/>
        <end position="55"/>
    </location>
</feature>
<dbReference type="Pfam" id="PF00172">
    <property type="entry name" value="Zn_clus"/>
    <property type="match status" value="1"/>
</dbReference>
<dbReference type="PANTHER" id="PTHR31001">
    <property type="entry name" value="UNCHARACTERIZED TRANSCRIPTIONAL REGULATORY PROTEIN"/>
    <property type="match status" value="1"/>
</dbReference>
<dbReference type="Proteomes" id="UP001251528">
    <property type="component" value="Unassembled WGS sequence"/>
</dbReference>
<proteinExistence type="predicted"/>
<evidence type="ECO:0000259" key="5">
    <source>
        <dbReference type="PROSITE" id="PS50048"/>
    </source>
</evidence>
<dbReference type="PROSITE" id="PS50048">
    <property type="entry name" value="ZN2_CY6_FUNGAL_2"/>
    <property type="match status" value="1"/>
</dbReference>
<organism evidence="6 7">
    <name type="scientific">Conoideocrella luteorostrata</name>
    <dbReference type="NCBI Taxonomy" id="1105319"/>
    <lineage>
        <taxon>Eukaryota</taxon>
        <taxon>Fungi</taxon>
        <taxon>Dikarya</taxon>
        <taxon>Ascomycota</taxon>
        <taxon>Pezizomycotina</taxon>
        <taxon>Sordariomycetes</taxon>
        <taxon>Hypocreomycetidae</taxon>
        <taxon>Hypocreales</taxon>
        <taxon>Clavicipitaceae</taxon>
        <taxon>Conoideocrella</taxon>
    </lineage>
</organism>
<dbReference type="GO" id="GO:0008270">
    <property type="term" value="F:zinc ion binding"/>
    <property type="evidence" value="ECO:0007669"/>
    <property type="project" value="InterPro"/>
</dbReference>
<dbReference type="SMART" id="SM00066">
    <property type="entry name" value="GAL4"/>
    <property type="match status" value="1"/>
</dbReference>
<evidence type="ECO:0000256" key="4">
    <source>
        <dbReference type="SAM" id="MobiDB-lite"/>
    </source>
</evidence>
<feature type="region of interest" description="Disordered" evidence="4">
    <location>
        <begin position="550"/>
        <end position="587"/>
    </location>
</feature>
<dbReference type="InterPro" id="IPR007219">
    <property type="entry name" value="XnlR_reg_dom"/>
</dbReference>
<sequence>MADVISTGISTDDPPREAGYNRSACTECQRRKQKCNREWPCDRCQRRKIADECRYNYSNPTLEAPAHDLTEKLKRTHDDYANRGVPEGEDGGEDEEGSGFDALAIRLYDTLGVDHGVPEQPAPRQDYASADSSVQMQRVLKLLPQRQSMDTLMQSFLTDVNYHYYIIYPPMFLQDYHIWWDRLSQKRPLSLQYTCLLAIVCASALQHVEPASEKKFEGELGDSVDVVADKLHAAMRELASVMPIGHYHYLNVQRLLHSCYWYKAEAKFLEAWHVLGAAIFEGRELGYHKEPAPGSVTDFDLEMRRRLWCILDTWDWQISSGLSRPKLIDRADCNTKLPKLTLEGHSVSPLLHMKMQSRLTRQLASRFSAPKNIIAPSEVQEYKVIIEDWVDQFPPEYSFDNPDTSQDDKCPWLFSHRFYVYTMACLLILNPIRHYMVRKYRWDTPAEELKIREVGIWYSLKLLKTLRLWVEKVYNRDGRLHFIIFSIFDTAAMLCTSILKDTEHTIQNRPDILEVIGDAVDMLKKLNGISKTSKTSYDILERLVRRLPESVPRNDMEPQVKRPRVKVSSSPRLPATSTPKTPQASTPLLAHQGAANLQARMPAVTTTAVTSSQAQAPVPAMIPAAPVPAVPIPTTPLSVPMANTATPVNLGPRQFNYSSPEFTHQHPPQQAPPHASQHSSQRVPRSSSYMVTTNNNHTANTVNAVNAGPSGNQFSNDRHGWSTASESTPPSIDDQGMMSSFSTNSDNAGMNGGTYQQQQVADTGPEFNIENLTDAQLGELAPLWSWHSENLDFPNLPPPTGGPNGHQRQM</sequence>
<keyword evidence="7" id="KW-1185">Reference proteome</keyword>
<keyword evidence="3" id="KW-0539">Nucleus</keyword>
<dbReference type="SMART" id="SM00906">
    <property type="entry name" value="Fungal_trans"/>
    <property type="match status" value="1"/>
</dbReference>
<dbReference type="GO" id="GO:0003677">
    <property type="term" value="F:DNA binding"/>
    <property type="evidence" value="ECO:0007669"/>
    <property type="project" value="InterPro"/>
</dbReference>
<feature type="compositionally biased region" description="Polar residues" evidence="4">
    <location>
        <begin position="737"/>
        <end position="755"/>
    </location>
</feature>
<dbReference type="InterPro" id="IPR001138">
    <property type="entry name" value="Zn2Cys6_DnaBD"/>
</dbReference>
<feature type="compositionally biased region" description="Low complexity" evidence="4">
    <location>
        <begin position="691"/>
        <end position="707"/>
    </location>
</feature>
<evidence type="ECO:0000313" key="6">
    <source>
        <dbReference type="EMBL" id="KAK2593067.1"/>
    </source>
</evidence>
<evidence type="ECO:0000313" key="7">
    <source>
        <dbReference type="Proteomes" id="UP001251528"/>
    </source>
</evidence>
<gene>
    <name evidence="6" type="ORF">QQS21_009233</name>
</gene>
<comment type="caution">
    <text evidence="6">The sequence shown here is derived from an EMBL/GenBank/DDBJ whole genome shotgun (WGS) entry which is preliminary data.</text>
</comment>
<feature type="compositionally biased region" description="Polar residues" evidence="4">
    <location>
        <begin position="567"/>
        <end position="586"/>
    </location>
</feature>
<dbReference type="EMBL" id="JASWJB010000230">
    <property type="protein sequence ID" value="KAK2593067.1"/>
    <property type="molecule type" value="Genomic_DNA"/>
</dbReference>
<feature type="region of interest" description="Disordered" evidence="4">
    <location>
        <begin position="1"/>
        <end position="22"/>
    </location>
</feature>
<evidence type="ECO:0000256" key="2">
    <source>
        <dbReference type="ARBA" id="ARBA00022723"/>
    </source>
</evidence>
<dbReference type="CDD" id="cd12148">
    <property type="entry name" value="fungal_TF_MHR"/>
    <property type="match status" value="1"/>
</dbReference>
<dbReference type="AlphaFoldDB" id="A0AAJ0FQL5"/>
<protein>
    <recommendedName>
        <fullName evidence="5">Zn(2)-C6 fungal-type domain-containing protein</fullName>
    </recommendedName>
</protein>
<dbReference type="InterPro" id="IPR036864">
    <property type="entry name" value="Zn2-C6_fun-type_DNA-bd_sf"/>
</dbReference>
<dbReference type="InterPro" id="IPR050613">
    <property type="entry name" value="Sec_Metabolite_Reg"/>
</dbReference>
<dbReference type="Gene3D" id="4.10.240.10">
    <property type="entry name" value="Zn(2)-C6 fungal-type DNA-binding domain"/>
    <property type="match status" value="1"/>
</dbReference>
<reference evidence="6" key="1">
    <citation type="submission" date="2023-06" db="EMBL/GenBank/DDBJ databases">
        <title>Conoideocrella luteorostrata (Hypocreales: Clavicipitaceae), a potential biocontrol fungus for elongate hemlock scale in United States Christmas tree production areas.</title>
        <authorList>
            <person name="Barrett H."/>
            <person name="Lovett B."/>
            <person name="Macias A.M."/>
            <person name="Stajich J.E."/>
            <person name="Kasson M.T."/>
        </authorList>
    </citation>
    <scope>NUCLEOTIDE SEQUENCE</scope>
    <source>
        <strain evidence="6">ARSEF 14590</strain>
    </source>
</reference>
<dbReference type="GO" id="GO:0005634">
    <property type="term" value="C:nucleus"/>
    <property type="evidence" value="ECO:0007669"/>
    <property type="project" value="UniProtKB-SubCell"/>
</dbReference>
<evidence type="ECO:0000256" key="3">
    <source>
        <dbReference type="ARBA" id="ARBA00023242"/>
    </source>
</evidence>
<comment type="subcellular location">
    <subcellularLocation>
        <location evidence="1">Nucleus</location>
    </subcellularLocation>
</comment>
<keyword evidence="2" id="KW-0479">Metal-binding</keyword>
<dbReference type="GO" id="GO:0000981">
    <property type="term" value="F:DNA-binding transcription factor activity, RNA polymerase II-specific"/>
    <property type="evidence" value="ECO:0007669"/>
    <property type="project" value="InterPro"/>
</dbReference>
<name>A0AAJ0FQL5_9HYPO</name>
<evidence type="ECO:0000256" key="1">
    <source>
        <dbReference type="ARBA" id="ARBA00004123"/>
    </source>
</evidence>
<dbReference type="SUPFAM" id="SSF57701">
    <property type="entry name" value="Zn2/Cys6 DNA-binding domain"/>
    <property type="match status" value="1"/>
</dbReference>
<feature type="region of interest" description="Disordered" evidence="4">
    <location>
        <begin position="791"/>
        <end position="810"/>
    </location>
</feature>
<feature type="region of interest" description="Disordered" evidence="4">
    <location>
        <begin position="650"/>
        <end position="755"/>
    </location>
</feature>
<accession>A0AAJ0FQL5</accession>